<feature type="compositionally biased region" description="Acidic residues" evidence="4">
    <location>
        <begin position="218"/>
        <end position="235"/>
    </location>
</feature>
<evidence type="ECO:0000256" key="3">
    <source>
        <dbReference type="ARBA" id="ARBA00035646"/>
    </source>
</evidence>
<dbReference type="GO" id="GO:0005198">
    <property type="term" value="F:structural molecule activity"/>
    <property type="evidence" value="ECO:0007669"/>
    <property type="project" value="InterPro"/>
</dbReference>
<dbReference type="Pfam" id="PF19067">
    <property type="entry name" value="DUF5763"/>
    <property type="match status" value="1"/>
</dbReference>
<dbReference type="PROSITE" id="PS00669">
    <property type="entry name" value="GAS_VESICLE_A_2"/>
    <property type="match status" value="1"/>
</dbReference>
<evidence type="ECO:0000313" key="5">
    <source>
        <dbReference type="EMBL" id="AXR77891.1"/>
    </source>
</evidence>
<organism evidence="5 6">
    <name type="scientific">Natrarchaeobaculum sulfurireducens</name>
    <dbReference type="NCBI Taxonomy" id="2044521"/>
    <lineage>
        <taxon>Archaea</taxon>
        <taxon>Methanobacteriati</taxon>
        <taxon>Methanobacteriota</taxon>
        <taxon>Stenosarchaea group</taxon>
        <taxon>Halobacteria</taxon>
        <taxon>Halobacteriales</taxon>
        <taxon>Natrialbaceae</taxon>
        <taxon>Natrarchaeobaculum</taxon>
    </lineage>
</organism>
<dbReference type="NCBIfam" id="NF046090">
    <property type="entry name" value="halo_gas_GvpJ"/>
    <property type="match status" value="1"/>
</dbReference>
<dbReference type="Pfam" id="PF00741">
    <property type="entry name" value="Gas_vesicle"/>
    <property type="match status" value="1"/>
</dbReference>
<dbReference type="InterPro" id="IPR043914">
    <property type="entry name" value="DUF5763"/>
</dbReference>
<dbReference type="GO" id="GO:0012506">
    <property type="term" value="C:vesicle membrane"/>
    <property type="evidence" value="ECO:0007669"/>
    <property type="project" value="InterPro"/>
</dbReference>
<gene>
    <name evidence="5" type="ORF">AArc1_1558</name>
</gene>
<dbReference type="PANTHER" id="PTHR35344:SF4">
    <property type="entry name" value="GAS VESICLE PROTEIN A1"/>
    <property type="match status" value="1"/>
</dbReference>
<dbReference type="GO" id="GO:0031411">
    <property type="term" value="C:gas vesicle"/>
    <property type="evidence" value="ECO:0007669"/>
    <property type="project" value="UniProtKB-SubCell"/>
</dbReference>
<feature type="compositionally biased region" description="Basic and acidic residues" evidence="4">
    <location>
        <begin position="202"/>
        <end position="217"/>
    </location>
</feature>
<feature type="compositionally biased region" description="Gly residues" evidence="4">
    <location>
        <begin position="127"/>
        <end position="138"/>
    </location>
</feature>
<proteinExistence type="inferred from homology"/>
<name>A0A346PEE6_9EURY</name>
<sequence>MVNEFQPSRQKTDLAEVVEMLLDKGIVINADIAVSIGDTQLLGVQVRAAIASFETAAKYGLEFPEGTDMRRVAEAAGDPELAEMERPNPAIDPTRGVNVTAEREADDGSDGEDESGSESGETEAEAGGDGGILGGGTRRGTERLGARPNPDVLTDGEMNLLDDSEVGGIGDSFPGVGAEDGESDGSDDEPDQCIALTASGERCSRSTNEDGFCHQHDESDETVDDEEIVPEGGQE</sequence>
<evidence type="ECO:0000256" key="4">
    <source>
        <dbReference type="SAM" id="MobiDB-lite"/>
    </source>
</evidence>
<comment type="similarity">
    <text evidence="3">Belongs to the gas vesicle GvpA family.</text>
</comment>
<dbReference type="InterPro" id="IPR018493">
    <property type="entry name" value="GvpA-like_CS"/>
</dbReference>
<dbReference type="NCBIfam" id="NF045806">
    <property type="entry name" value="GvpO_arch_Nterm"/>
    <property type="match status" value="1"/>
</dbReference>
<feature type="region of interest" description="Disordered" evidence="4">
    <location>
        <begin position="78"/>
        <end position="235"/>
    </location>
</feature>
<dbReference type="InterPro" id="IPR050530">
    <property type="entry name" value="GvpA"/>
</dbReference>
<dbReference type="KEGG" id="nan:AArc1_1558"/>
<dbReference type="EMBL" id="CP024047">
    <property type="protein sequence ID" value="AXR77891.1"/>
    <property type="molecule type" value="Genomic_DNA"/>
</dbReference>
<dbReference type="InterPro" id="IPR054824">
    <property type="entry name" value="GvpO-like_N"/>
</dbReference>
<dbReference type="Proteomes" id="UP000258707">
    <property type="component" value="Chromosome"/>
</dbReference>
<evidence type="ECO:0000313" key="6">
    <source>
        <dbReference type="Proteomes" id="UP000258707"/>
    </source>
</evidence>
<dbReference type="InterPro" id="IPR000638">
    <property type="entry name" value="Gas-vesicle_GvpA-like"/>
</dbReference>
<dbReference type="PROSITE" id="PS00234">
    <property type="entry name" value="GAS_VESICLE_A_1"/>
    <property type="match status" value="1"/>
</dbReference>
<dbReference type="PANTHER" id="PTHR35344">
    <property type="entry name" value="GAS VESICLE STRUCTURAL PROTEIN 2-RELATED"/>
    <property type="match status" value="1"/>
</dbReference>
<evidence type="ECO:0000256" key="1">
    <source>
        <dbReference type="ARBA" id="ARBA00022987"/>
    </source>
</evidence>
<reference evidence="6" key="1">
    <citation type="submission" date="2017-10" db="EMBL/GenBank/DDBJ databases">
        <title>Phenotypic and genomic properties of facultatively anaerobic sulfur-reducing natronoarchaea from hypersaline soda lakes.</title>
        <authorList>
            <person name="Sorokin D.Y."/>
            <person name="Kublanov I.V."/>
            <person name="Roman P."/>
            <person name="Sinninghe Damste J.S."/>
            <person name="Golyshin P.N."/>
            <person name="Rojo D."/>
            <person name="Ciordia S."/>
            <person name="Mena Md.C."/>
            <person name="Ferrer M."/>
            <person name="Messina E."/>
            <person name="Smedile F."/>
            <person name="La Spada G."/>
            <person name="La Cono V."/>
            <person name="Yakimov M.M."/>
        </authorList>
    </citation>
    <scope>NUCLEOTIDE SEQUENCE [LARGE SCALE GENOMIC DNA]</scope>
    <source>
        <strain evidence="6">AArc1</strain>
    </source>
</reference>
<accession>A0A346PEE6</accession>
<evidence type="ECO:0000256" key="2">
    <source>
        <dbReference type="ARBA" id="ARBA00035108"/>
    </source>
</evidence>
<feature type="compositionally biased region" description="Acidic residues" evidence="4">
    <location>
        <begin position="104"/>
        <end position="126"/>
    </location>
</feature>
<feature type="compositionally biased region" description="Acidic residues" evidence="4">
    <location>
        <begin position="179"/>
        <end position="191"/>
    </location>
</feature>
<keyword evidence="1" id="KW-0304">Gas vesicle</keyword>
<dbReference type="AlphaFoldDB" id="A0A346PEE6"/>
<comment type="subcellular location">
    <subcellularLocation>
        <location evidence="2">Gas vesicle</location>
    </subcellularLocation>
</comment>
<protein>
    <submittedName>
        <fullName evidence="5">Gas vesicle synthesis protein GvpA</fullName>
    </submittedName>
</protein>